<sequence length="178" mass="20175">MDNSDIVKCIKSLNNNPNRENSIIVNYVPRFFDEFAAFDSEFVYSVGISVATLPSRVCHYATPGINITVQFADAESNLISYLGSDEFTIDSSQIHYIDCDPLDGRTDSGLDGYRRTNLYIENITYGLPSDVIDEIAYWKIKLRYIIVDTIDDVETNIALHIPDNYLIFNYAFTIVPST</sequence>
<dbReference type="AlphaFoldDB" id="A0A6C0EAC4"/>
<reference evidence="1" key="1">
    <citation type="journal article" date="2020" name="Nature">
        <title>Giant virus diversity and host interactions through global metagenomics.</title>
        <authorList>
            <person name="Schulz F."/>
            <person name="Roux S."/>
            <person name="Paez-Espino D."/>
            <person name="Jungbluth S."/>
            <person name="Walsh D.A."/>
            <person name="Denef V.J."/>
            <person name="McMahon K.D."/>
            <person name="Konstantinidis K.T."/>
            <person name="Eloe-Fadrosh E.A."/>
            <person name="Kyrpides N.C."/>
            <person name="Woyke T."/>
        </authorList>
    </citation>
    <scope>NUCLEOTIDE SEQUENCE</scope>
    <source>
        <strain evidence="1">GVMAG-M-3300023179-27</strain>
    </source>
</reference>
<accession>A0A6C0EAC4</accession>
<dbReference type="EMBL" id="MN739773">
    <property type="protein sequence ID" value="QHT25571.1"/>
    <property type="molecule type" value="Genomic_DNA"/>
</dbReference>
<organism evidence="1">
    <name type="scientific">viral metagenome</name>
    <dbReference type="NCBI Taxonomy" id="1070528"/>
    <lineage>
        <taxon>unclassified sequences</taxon>
        <taxon>metagenomes</taxon>
        <taxon>organismal metagenomes</taxon>
    </lineage>
</organism>
<protein>
    <submittedName>
        <fullName evidence="1">Uncharacterized protein</fullName>
    </submittedName>
</protein>
<name>A0A6C0EAC4_9ZZZZ</name>
<evidence type="ECO:0000313" key="1">
    <source>
        <dbReference type="EMBL" id="QHT25571.1"/>
    </source>
</evidence>
<proteinExistence type="predicted"/>